<sequence length="42" mass="4862">MFLKNYTWPYIAHKCAAIYMFFLSPDHTFSCLVTALKSSKEG</sequence>
<dbReference type="EMBL" id="GGEC01034916">
    <property type="protein sequence ID" value="MBX15400.1"/>
    <property type="molecule type" value="Transcribed_RNA"/>
</dbReference>
<accession>A0A2P2LBV2</accession>
<organism evidence="1">
    <name type="scientific">Rhizophora mucronata</name>
    <name type="common">Asiatic mangrove</name>
    <dbReference type="NCBI Taxonomy" id="61149"/>
    <lineage>
        <taxon>Eukaryota</taxon>
        <taxon>Viridiplantae</taxon>
        <taxon>Streptophyta</taxon>
        <taxon>Embryophyta</taxon>
        <taxon>Tracheophyta</taxon>
        <taxon>Spermatophyta</taxon>
        <taxon>Magnoliopsida</taxon>
        <taxon>eudicotyledons</taxon>
        <taxon>Gunneridae</taxon>
        <taxon>Pentapetalae</taxon>
        <taxon>rosids</taxon>
        <taxon>fabids</taxon>
        <taxon>Malpighiales</taxon>
        <taxon>Rhizophoraceae</taxon>
        <taxon>Rhizophora</taxon>
    </lineage>
</organism>
<dbReference type="AlphaFoldDB" id="A0A2P2LBV2"/>
<evidence type="ECO:0000313" key="1">
    <source>
        <dbReference type="EMBL" id="MBX15400.1"/>
    </source>
</evidence>
<proteinExistence type="predicted"/>
<reference evidence="1" key="1">
    <citation type="submission" date="2018-02" db="EMBL/GenBank/DDBJ databases">
        <title>Rhizophora mucronata_Transcriptome.</title>
        <authorList>
            <person name="Meera S.P."/>
            <person name="Sreeshan A."/>
            <person name="Augustine A."/>
        </authorList>
    </citation>
    <scope>NUCLEOTIDE SEQUENCE</scope>
    <source>
        <tissue evidence="1">Leaf</tissue>
    </source>
</reference>
<name>A0A2P2LBV2_RHIMU</name>
<protein>
    <submittedName>
        <fullName evidence="1">Uncharacterized protein</fullName>
    </submittedName>
</protein>